<sequence>MKVVSILGSTGSIGQSTLDVLRLDRINFKVFALSCHSNIKLLAQQTIEFQPDIIVVNSANDREVILTYLEGKANPDILFGPNGHKMIVEADEVTDVVAAISGAAGLTSTYHAALKGKRILLANKESMVMAGSLIMRQAELSHGLIIPIDSEHNAIFQVLNGARDNKAIQKIILTASGGPFRNFSAEMIKAVTVEQALKHPKWSMGRKISIDSATMMNKGLEVIEASFLFQLPAEKIEVVIHPQSIVHSFVEFVDGSLLTQLGCPDMRVPISFALGYPERIPSGVQGINLTEHESLSFSNPNHALFPCLNLAYQALEAGQARCVALNAANEIAVEAFLECAIGFMQIHEVIAEVMEGVIPQTNDELDAIIDLDKNIRIRSHEIIAKRVKS</sequence>
<dbReference type="GO" id="GO:0070402">
    <property type="term" value="F:NADPH binding"/>
    <property type="evidence" value="ECO:0007669"/>
    <property type="project" value="InterPro"/>
</dbReference>
<dbReference type="FunFam" id="3.40.50.720:FF:000045">
    <property type="entry name" value="1-deoxy-D-xylulose 5-phosphate reductoisomerase"/>
    <property type="match status" value="1"/>
</dbReference>
<dbReference type="OrthoDB" id="9806546at2"/>
<dbReference type="PIRSF" id="PIRSF006205">
    <property type="entry name" value="Dxp_reductismrs"/>
    <property type="match status" value="1"/>
</dbReference>
<evidence type="ECO:0000259" key="11">
    <source>
        <dbReference type="Pfam" id="PF08436"/>
    </source>
</evidence>
<keyword evidence="5 9" id="KW-0560">Oxidoreductase</keyword>
<feature type="binding site" evidence="9">
    <location>
        <position position="124"/>
    </location>
    <ligand>
        <name>1-deoxy-D-xylulose 5-phosphate</name>
        <dbReference type="ChEBI" id="CHEBI:57792"/>
    </ligand>
</feature>
<feature type="binding site" evidence="9">
    <location>
        <position position="205"/>
    </location>
    <ligand>
        <name>NADPH</name>
        <dbReference type="ChEBI" id="CHEBI:57783"/>
    </ligand>
</feature>
<comment type="caution">
    <text evidence="9">Lacks conserved residue(s) required for the propagation of feature annotation.</text>
</comment>
<dbReference type="HAMAP" id="MF_00183">
    <property type="entry name" value="DXP_reductoisom"/>
    <property type="match status" value="1"/>
</dbReference>
<feature type="binding site" evidence="9">
    <location>
        <position position="199"/>
    </location>
    <ligand>
        <name>1-deoxy-D-xylulose 5-phosphate</name>
        <dbReference type="ChEBI" id="CHEBI:57792"/>
    </ligand>
</feature>
<feature type="binding site" evidence="9">
    <location>
        <position position="10"/>
    </location>
    <ligand>
        <name>NADPH</name>
        <dbReference type="ChEBI" id="CHEBI:57783"/>
    </ligand>
</feature>
<keyword evidence="13" id="KW-0413">Isomerase</keyword>
<dbReference type="AlphaFoldDB" id="A0P702"/>
<feature type="binding site" evidence="9">
    <location>
        <position position="150"/>
    </location>
    <ligand>
        <name>1-deoxy-D-xylulose 5-phosphate</name>
        <dbReference type="ChEBI" id="CHEBI:57792"/>
    </ligand>
</feature>
<dbReference type="GO" id="GO:0030604">
    <property type="term" value="F:1-deoxy-D-xylulose-5-phosphate reductoisomerase activity"/>
    <property type="evidence" value="ECO:0007669"/>
    <property type="project" value="UniProtKB-UniRule"/>
</dbReference>
<dbReference type="InterPro" id="IPR003821">
    <property type="entry name" value="DXP_reductoisomerase"/>
</dbReference>
<reference evidence="13 14" key="1">
    <citation type="submission" date="2006-11" db="EMBL/GenBank/DDBJ databases">
        <authorList>
            <person name="Giovannoni S."/>
            <person name="Vergin K."/>
            <person name="Ferriera S."/>
            <person name="Johnson J."/>
            <person name="Kravitz S."/>
            <person name="Beeson K."/>
            <person name="Sutton G."/>
            <person name="Rogers Y.-H."/>
            <person name="Friedman R."/>
            <person name="Frazier M."/>
            <person name="Venter J.C."/>
        </authorList>
    </citation>
    <scope>NUCLEOTIDE SEQUENCE [LARGE SCALE GENOMIC DNA]</scope>
    <source>
        <strain evidence="13 14">HTCC2181</strain>
    </source>
</reference>
<dbReference type="EMBL" id="AAUX01000001">
    <property type="protein sequence ID" value="EAV47312.1"/>
    <property type="molecule type" value="Genomic_DNA"/>
</dbReference>
<keyword evidence="14" id="KW-1185">Reference proteome</keyword>
<evidence type="ECO:0000256" key="7">
    <source>
        <dbReference type="ARBA" id="ARBA00023229"/>
    </source>
</evidence>
<keyword evidence="6 9" id="KW-0464">Manganese</keyword>
<feature type="binding site" evidence="9">
    <location>
        <position position="12"/>
    </location>
    <ligand>
        <name>NADPH</name>
        <dbReference type="ChEBI" id="CHEBI:57783"/>
    </ligand>
</feature>
<feature type="binding site" evidence="9">
    <location>
        <position position="151"/>
    </location>
    <ligand>
        <name>1-deoxy-D-xylulose 5-phosphate</name>
        <dbReference type="ChEBI" id="CHEBI:57792"/>
    </ligand>
</feature>
<evidence type="ECO:0000256" key="3">
    <source>
        <dbReference type="ARBA" id="ARBA00022723"/>
    </source>
</evidence>
<feature type="binding site" evidence="9">
    <location>
        <position position="218"/>
    </location>
    <ligand>
        <name>1-deoxy-D-xylulose 5-phosphate</name>
        <dbReference type="ChEBI" id="CHEBI:57792"/>
    </ligand>
</feature>
<feature type="domain" description="1-deoxy-D-xylulose 5-phosphate reductoisomerase C-terminal" evidence="11">
    <location>
        <begin position="145"/>
        <end position="229"/>
    </location>
</feature>
<feature type="binding site" evidence="9">
    <location>
        <position position="38"/>
    </location>
    <ligand>
        <name>NADPH</name>
        <dbReference type="ChEBI" id="CHEBI:57783"/>
    </ligand>
</feature>
<dbReference type="InterPro" id="IPR036291">
    <property type="entry name" value="NAD(P)-bd_dom_sf"/>
</dbReference>
<dbReference type="InterPro" id="IPR013512">
    <property type="entry name" value="DXP_reductoisomerase_N"/>
</dbReference>
<feature type="binding site" evidence="9">
    <location>
        <position position="11"/>
    </location>
    <ligand>
        <name>NADPH</name>
        <dbReference type="ChEBI" id="CHEBI:57783"/>
    </ligand>
</feature>
<feature type="binding site" evidence="9">
    <location>
        <position position="149"/>
    </location>
    <ligand>
        <name>Mn(2+)</name>
        <dbReference type="ChEBI" id="CHEBI:29035"/>
    </ligand>
</feature>
<evidence type="ECO:0000256" key="5">
    <source>
        <dbReference type="ARBA" id="ARBA00023002"/>
    </source>
</evidence>
<comment type="pathway">
    <text evidence="1 9">Isoprenoid biosynthesis; isopentenyl diphosphate biosynthesis via DXP pathway; isopentenyl diphosphate from 1-deoxy-D-xylulose 5-phosphate: step 1/6.</text>
</comment>
<dbReference type="Proteomes" id="UP000054262">
    <property type="component" value="Unassembled WGS sequence"/>
</dbReference>
<feature type="binding site" evidence="9">
    <location>
        <position position="13"/>
    </location>
    <ligand>
        <name>NADPH</name>
        <dbReference type="ChEBI" id="CHEBI:57783"/>
    </ligand>
</feature>
<evidence type="ECO:0000259" key="12">
    <source>
        <dbReference type="Pfam" id="PF13288"/>
    </source>
</evidence>
<dbReference type="PANTHER" id="PTHR30525">
    <property type="entry name" value="1-DEOXY-D-XYLULOSE 5-PHOSPHATE REDUCTOISOMERASE"/>
    <property type="match status" value="1"/>
</dbReference>
<feature type="binding site" evidence="9">
    <location>
        <position position="125"/>
    </location>
    <ligand>
        <name>NADPH</name>
        <dbReference type="ChEBI" id="CHEBI:57783"/>
    </ligand>
</feature>
<dbReference type="Pfam" id="PF08436">
    <property type="entry name" value="DXP_redisom_C"/>
    <property type="match status" value="1"/>
</dbReference>
<evidence type="ECO:0000256" key="9">
    <source>
        <dbReference type="HAMAP-Rule" id="MF_00183"/>
    </source>
</evidence>
<feature type="binding site" evidence="9">
    <location>
        <position position="217"/>
    </location>
    <ligand>
        <name>1-deoxy-D-xylulose 5-phosphate</name>
        <dbReference type="ChEBI" id="CHEBI:57792"/>
    </ligand>
</feature>
<dbReference type="EC" id="1.1.1.267" evidence="9"/>
<dbReference type="PANTHER" id="PTHR30525:SF0">
    <property type="entry name" value="1-DEOXY-D-XYLULOSE 5-PHOSPHATE REDUCTOISOMERASE, CHLOROPLASTIC"/>
    <property type="match status" value="1"/>
</dbReference>
<dbReference type="InterPro" id="IPR036169">
    <property type="entry name" value="DXPR_C_sf"/>
</dbReference>
<feature type="binding site" evidence="9">
    <location>
        <position position="176"/>
    </location>
    <ligand>
        <name>1-deoxy-D-xylulose 5-phosphate</name>
        <dbReference type="ChEBI" id="CHEBI:57792"/>
    </ligand>
</feature>
<feature type="domain" description="1-deoxy-D-xylulose 5-phosphate reductoisomerase N-terminal" evidence="10">
    <location>
        <begin position="4"/>
        <end position="131"/>
    </location>
</feature>
<dbReference type="NCBIfam" id="TIGR00243">
    <property type="entry name" value="Dxr"/>
    <property type="match status" value="1"/>
</dbReference>
<dbReference type="NCBIfam" id="NF009114">
    <property type="entry name" value="PRK12464.1"/>
    <property type="match status" value="1"/>
</dbReference>
<comment type="similarity">
    <text evidence="2 9">Belongs to the DXR family.</text>
</comment>
<feature type="binding site" evidence="9">
    <location>
        <position position="123"/>
    </location>
    <ligand>
        <name>NADPH</name>
        <dbReference type="ChEBI" id="CHEBI:57783"/>
    </ligand>
</feature>
<dbReference type="Pfam" id="PF13288">
    <property type="entry name" value="DXPR_C"/>
    <property type="match status" value="1"/>
</dbReference>
<comment type="cofactor">
    <cofactor evidence="9">
        <name>Mg(2+)</name>
        <dbReference type="ChEBI" id="CHEBI:18420"/>
    </cofactor>
    <cofactor evidence="9">
        <name>Mn(2+)</name>
        <dbReference type="ChEBI" id="CHEBI:29035"/>
    </cofactor>
</comment>
<keyword evidence="9" id="KW-0460">Magnesium</keyword>
<evidence type="ECO:0000256" key="1">
    <source>
        <dbReference type="ARBA" id="ARBA00005094"/>
    </source>
</evidence>
<evidence type="ECO:0000259" key="10">
    <source>
        <dbReference type="Pfam" id="PF02670"/>
    </source>
</evidence>
<feature type="binding site" evidence="9">
    <location>
        <position position="151"/>
    </location>
    <ligand>
        <name>Mn(2+)</name>
        <dbReference type="ChEBI" id="CHEBI:29035"/>
    </ligand>
</feature>
<feature type="domain" description="DXP reductoisomerase C-terminal" evidence="12">
    <location>
        <begin position="261"/>
        <end position="376"/>
    </location>
</feature>
<keyword evidence="3 9" id="KW-0479">Metal-binding</keyword>
<dbReference type="GO" id="GO:0030145">
    <property type="term" value="F:manganese ion binding"/>
    <property type="evidence" value="ECO:0007669"/>
    <property type="project" value="TreeGrafter"/>
</dbReference>
<feature type="binding site" evidence="9">
    <location>
        <position position="212"/>
    </location>
    <ligand>
        <name>1-deoxy-D-xylulose 5-phosphate</name>
        <dbReference type="ChEBI" id="CHEBI:57792"/>
    </ligand>
</feature>
<evidence type="ECO:0000313" key="14">
    <source>
        <dbReference type="Proteomes" id="UP000054262"/>
    </source>
</evidence>
<evidence type="ECO:0000256" key="8">
    <source>
        <dbReference type="ARBA" id="ARBA00048543"/>
    </source>
</evidence>
<dbReference type="UniPathway" id="UPA00056">
    <property type="reaction ID" value="UER00092"/>
</dbReference>
<evidence type="ECO:0000256" key="4">
    <source>
        <dbReference type="ARBA" id="ARBA00022857"/>
    </source>
</evidence>
<proteinExistence type="inferred from homology"/>
<gene>
    <name evidence="9" type="primary">dxr</name>
    <name evidence="13" type="ORF">MB2181_04525</name>
</gene>
<evidence type="ECO:0000313" key="13">
    <source>
        <dbReference type="EMBL" id="EAV47312.1"/>
    </source>
</evidence>
<comment type="function">
    <text evidence="9">Catalyzes the NADPH-dependent rearrangement and reduction of 1-deoxy-D-xylulose-5-phosphate (DXP) to 2-C-methyl-D-erythritol 4-phosphate (MEP).</text>
</comment>
<dbReference type="Gene3D" id="1.10.1740.10">
    <property type="match status" value="1"/>
</dbReference>
<keyword evidence="4 9" id="KW-0521">NADP</keyword>
<protein>
    <recommendedName>
        <fullName evidence="9">1-deoxy-D-xylulose 5-phosphate reductoisomerase</fullName>
        <shortName evidence="9">DXP reductoisomerase</shortName>
        <ecNumber evidence="9">1.1.1.267</ecNumber>
    </recommendedName>
    <alternativeName>
        <fullName evidence="9">1-deoxyxylulose-5-phosphate reductoisomerase</fullName>
    </alternativeName>
    <alternativeName>
        <fullName evidence="9">2-C-methyl-D-erythritol 4-phosphate synthase</fullName>
    </alternativeName>
</protein>
<name>A0P702_9PROT</name>
<dbReference type="Gene3D" id="3.40.50.720">
    <property type="entry name" value="NAD(P)-binding Rossmann-like Domain"/>
    <property type="match status" value="1"/>
</dbReference>
<dbReference type="GO" id="GO:0016853">
    <property type="term" value="F:isomerase activity"/>
    <property type="evidence" value="ECO:0007669"/>
    <property type="project" value="UniProtKB-KW"/>
</dbReference>
<feature type="binding site" evidence="9">
    <location>
        <position position="221"/>
    </location>
    <ligand>
        <name>1-deoxy-D-xylulose 5-phosphate</name>
        <dbReference type="ChEBI" id="CHEBI:57792"/>
    </ligand>
</feature>
<dbReference type="InterPro" id="IPR013644">
    <property type="entry name" value="DXP_reductoisomerase_C"/>
</dbReference>
<dbReference type="SUPFAM" id="SSF55347">
    <property type="entry name" value="Glyceraldehyde-3-phosphate dehydrogenase-like, C-terminal domain"/>
    <property type="match status" value="1"/>
</dbReference>
<dbReference type="GO" id="GO:0051484">
    <property type="term" value="P:isopentenyl diphosphate biosynthetic process, methylerythritol 4-phosphate pathway involved in terpenoid biosynthetic process"/>
    <property type="evidence" value="ECO:0007669"/>
    <property type="project" value="TreeGrafter"/>
</dbReference>
<comment type="caution">
    <text evidence="13">The sequence shown here is derived from an EMBL/GenBank/DDBJ whole genome shotgun (WGS) entry which is preliminary data.</text>
</comment>
<dbReference type="Pfam" id="PF02670">
    <property type="entry name" value="DXP_reductoisom"/>
    <property type="match status" value="1"/>
</dbReference>
<dbReference type="InterPro" id="IPR026877">
    <property type="entry name" value="DXPR_C"/>
</dbReference>
<comment type="catalytic activity">
    <reaction evidence="8">
        <text>2-C-methyl-D-erythritol 4-phosphate + NADP(+) = 1-deoxy-D-xylulose 5-phosphate + NADPH + H(+)</text>
        <dbReference type="Rhea" id="RHEA:13717"/>
        <dbReference type="ChEBI" id="CHEBI:15378"/>
        <dbReference type="ChEBI" id="CHEBI:57783"/>
        <dbReference type="ChEBI" id="CHEBI:57792"/>
        <dbReference type="ChEBI" id="CHEBI:58262"/>
        <dbReference type="ChEBI" id="CHEBI:58349"/>
        <dbReference type="EC" id="1.1.1.267"/>
    </reaction>
    <physiologicalReaction direction="right-to-left" evidence="8">
        <dbReference type="Rhea" id="RHEA:13719"/>
    </physiologicalReaction>
</comment>
<organism evidence="13 14">
    <name type="scientific">Methylophilales bacterium HTCC2181</name>
    <dbReference type="NCBI Taxonomy" id="383631"/>
    <lineage>
        <taxon>Bacteria</taxon>
        <taxon>Pseudomonadati</taxon>
        <taxon>Pseudomonadota</taxon>
        <taxon>Betaproteobacteria</taxon>
        <taxon>Nitrosomonadales</taxon>
        <taxon>OM43 clade</taxon>
    </lineage>
</organism>
<feature type="binding site" evidence="9">
    <location>
        <position position="221"/>
    </location>
    <ligand>
        <name>Mn(2+)</name>
        <dbReference type="ChEBI" id="CHEBI:29035"/>
    </ligand>
</feature>
<accession>A0P702</accession>
<dbReference type="SUPFAM" id="SSF51735">
    <property type="entry name" value="NAD(P)-binding Rossmann-fold domains"/>
    <property type="match status" value="1"/>
</dbReference>
<evidence type="ECO:0000256" key="6">
    <source>
        <dbReference type="ARBA" id="ARBA00023211"/>
    </source>
</evidence>
<evidence type="ECO:0000256" key="2">
    <source>
        <dbReference type="ARBA" id="ARBA00006825"/>
    </source>
</evidence>
<keyword evidence="7 9" id="KW-0414">Isoprene biosynthesis</keyword>
<dbReference type="SUPFAM" id="SSF69055">
    <property type="entry name" value="1-deoxy-D-xylulose-5-phosphate reductoisomerase, C-terminal domain"/>
    <property type="match status" value="1"/>
</dbReference>